<organism evidence="12 13">
    <name type="scientific">Seminavis robusta</name>
    <dbReference type="NCBI Taxonomy" id="568900"/>
    <lineage>
        <taxon>Eukaryota</taxon>
        <taxon>Sar</taxon>
        <taxon>Stramenopiles</taxon>
        <taxon>Ochrophyta</taxon>
        <taxon>Bacillariophyta</taxon>
        <taxon>Bacillariophyceae</taxon>
        <taxon>Bacillariophycidae</taxon>
        <taxon>Naviculales</taxon>
        <taxon>Naviculaceae</taxon>
        <taxon>Seminavis</taxon>
    </lineage>
</organism>
<comment type="caution">
    <text evidence="12">The sequence shown here is derived from an EMBL/GenBank/DDBJ whole genome shotgun (WGS) entry which is preliminary data.</text>
</comment>
<evidence type="ECO:0000313" key="13">
    <source>
        <dbReference type="Proteomes" id="UP001153069"/>
    </source>
</evidence>
<dbReference type="InterPro" id="IPR001828">
    <property type="entry name" value="ANF_lig-bd_rcpt"/>
</dbReference>
<evidence type="ECO:0000256" key="10">
    <source>
        <dbReference type="SAM" id="Phobius"/>
    </source>
</evidence>
<dbReference type="PANTHER" id="PTHR10519">
    <property type="entry name" value="GABA-B RECEPTOR"/>
    <property type="match status" value="1"/>
</dbReference>
<evidence type="ECO:0000256" key="1">
    <source>
        <dbReference type="ARBA" id="ARBA00004141"/>
    </source>
</evidence>
<protein>
    <submittedName>
        <fullName evidence="12">Gamma-aminobutyric acid (GABA) B receptor</fullName>
    </submittedName>
</protein>
<dbReference type="Pfam" id="PF00003">
    <property type="entry name" value="7tm_3"/>
    <property type="match status" value="1"/>
</dbReference>
<dbReference type="InterPro" id="IPR002455">
    <property type="entry name" value="GPCR3_GABA-B"/>
</dbReference>
<evidence type="ECO:0000256" key="9">
    <source>
        <dbReference type="SAM" id="MobiDB-lite"/>
    </source>
</evidence>
<evidence type="ECO:0000313" key="12">
    <source>
        <dbReference type="EMBL" id="CAB9513853.1"/>
    </source>
</evidence>
<keyword evidence="8" id="KW-0807">Transducer</keyword>
<sequence>MLTLQGYTSRDNGGVAVDEALMYLHLSSFLAFRHVQERNGVVISSLPERLEDCDFDWTFEARDTQNSPLQAVHALVAATTDPTQVTDSHASSTSTEDEHWTLSHSQQQETQQEETDQPTENPNGSPTNSPRTLPPRTVPPRTSAPVPRDTQPPFLPPRGGARKRQLQDISTTTAGTTSDDNAWQFPVGIVGAIFSSVTAPLTQIGQAYELPQISGSATSAQLDSAPLFARSVPTNAGDARAAMLYYQSIGVTRVACLYIKDTWGNYYNTDLQRAANELERPIHMQSFSYDDGNEESLAAALQQLKQSGLKYVYAVLFEWRPVFLQAHDLNLIGNDDYVWIGAEMNEWTAETLELSRHDPVDQKLALALRGVGSLVLHGSNNNEGMQTAMAEFVNSTTLQQEYIAAHVAPEDRHIFDNFTFVVPTIDPYQKLFYDATYSLAIAACETPGLFTGPELFDTLVHLEFEGATGTVTFDTTTGTRNPETVEYRIDNVFWSDERSDDDYIRFDSNLAVCVSQGQVEHAHQWIHFDNTTNRPLAIPPIEHEYNLIPVGAQVVGWVLGIFVAGLSVGIMAWTYVHRKRFVVRASQPIFLVQVCVGTLIMSLAVVPMSMQGEESTPRLDAACMSTPWLLFSGFVVAFSALFSKTWRLNQLLASGQGMKRIQVQAKDVMWPFAVLMTINVTLLLGWTLVSPAKYVRVDGNDIDEYGRSLESWGQCKSQDNKFLYFLIPILFFNMVGIATATYQSYVARDLPTTLSESSYLAVSMLSLMESLSLGGPMLFLVLGQPTAFYLVGSAMIFIVNASILLPVFVPKYLQRNATQRGMGGMTSLVSSVPRTGDTGSVRGSATTGRDEFTEPGKMHIVRASTGTASIIDYSSGSNGTGEGTRRREAHPVNGFDGHASFGQWQGGAVRFQGQGLPPVAEDV</sequence>
<accession>A0A9N8HKI1</accession>
<dbReference type="EMBL" id="CAICTM010000617">
    <property type="protein sequence ID" value="CAB9513853.1"/>
    <property type="molecule type" value="Genomic_DNA"/>
</dbReference>
<feature type="transmembrane region" description="Helical" evidence="10">
    <location>
        <begin position="668"/>
        <end position="689"/>
    </location>
</feature>
<feature type="transmembrane region" description="Helical" evidence="10">
    <location>
        <begin position="588"/>
        <end position="608"/>
    </location>
</feature>
<feature type="region of interest" description="Disordered" evidence="9">
    <location>
        <begin position="827"/>
        <end position="852"/>
    </location>
</feature>
<evidence type="ECO:0000259" key="11">
    <source>
        <dbReference type="PROSITE" id="PS50259"/>
    </source>
</evidence>
<feature type="transmembrane region" description="Helical" evidence="10">
    <location>
        <begin position="722"/>
        <end position="747"/>
    </location>
</feature>
<evidence type="ECO:0000256" key="2">
    <source>
        <dbReference type="ARBA" id="ARBA00022692"/>
    </source>
</evidence>
<dbReference type="GO" id="GO:0004965">
    <property type="term" value="F:G protein-coupled GABA receptor activity"/>
    <property type="evidence" value="ECO:0007669"/>
    <property type="project" value="InterPro"/>
</dbReference>
<dbReference type="Gene3D" id="3.40.50.2300">
    <property type="match status" value="2"/>
</dbReference>
<evidence type="ECO:0000256" key="5">
    <source>
        <dbReference type="ARBA" id="ARBA00023136"/>
    </source>
</evidence>
<keyword evidence="7" id="KW-0325">Glycoprotein</keyword>
<feature type="transmembrane region" description="Helical" evidence="10">
    <location>
        <begin position="554"/>
        <end position="576"/>
    </location>
</feature>
<evidence type="ECO:0000256" key="3">
    <source>
        <dbReference type="ARBA" id="ARBA00022989"/>
    </source>
</evidence>
<dbReference type="Pfam" id="PF01094">
    <property type="entry name" value="ANF_receptor"/>
    <property type="match status" value="1"/>
</dbReference>
<evidence type="ECO:0000256" key="6">
    <source>
        <dbReference type="ARBA" id="ARBA00023170"/>
    </source>
</evidence>
<feature type="transmembrane region" description="Helical" evidence="10">
    <location>
        <begin position="759"/>
        <end position="781"/>
    </location>
</feature>
<proteinExistence type="predicted"/>
<dbReference type="PROSITE" id="PS50259">
    <property type="entry name" value="G_PROTEIN_RECEP_F3_4"/>
    <property type="match status" value="1"/>
</dbReference>
<dbReference type="PRINTS" id="PR01176">
    <property type="entry name" value="GABABRECEPTR"/>
</dbReference>
<dbReference type="AlphaFoldDB" id="A0A9N8HKI1"/>
<dbReference type="SUPFAM" id="SSF53822">
    <property type="entry name" value="Periplasmic binding protein-like I"/>
    <property type="match status" value="1"/>
</dbReference>
<evidence type="ECO:0000256" key="8">
    <source>
        <dbReference type="ARBA" id="ARBA00023224"/>
    </source>
</evidence>
<dbReference type="PANTHER" id="PTHR10519:SF20">
    <property type="entry name" value="G-PROTEIN COUPLED RECEPTOR 156-RELATED"/>
    <property type="match status" value="1"/>
</dbReference>
<keyword evidence="6 12" id="KW-0675">Receptor</keyword>
<keyword evidence="13" id="KW-1185">Reference proteome</keyword>
<feature type="compositionally biased region" description="Polar residues" evidence="9">
    <location>
        <begin position="80"/>
        <end position="94"/>
    </location>
</feature>
<keyword evidence="2 10" id="KW-0812">Transmembrane</keyword>
<dbReference type="OrthoDB" id="2129233at2759"/>
<feature type="region of interest" description="Disordered" evidence="9">
    <location>
        <begin position="80"/>
        <end position="167"/>
    </location>
</feature>
<evidence type="ECO:0000256" key="7">
    <source>
        <dbReference type="ARBA" id="ARBA00023180"/>
    </source>
</evidence>
<keyword evidence="3 10" id="KW-1133">Transmembrane helix</keyword>
<feature type="transmembrane region" description="Helical" evidence="10">
    <location>
        <begin position="787"/>
        <end position="809"/>
    </location>
</feature>
<name>A0A9N8HKI1_9STRA</name>
<dbReference type="InterPro" id="IPR017978">
    <property type="entry name" value="GPCR_3_C"/>
</dbReference>
<dbReference type="GO" id="GO:0038039">
    <property type="term" value="C:G protein-coupled receptor heterodimeric complex"/>
    <property type="evidence" value="ECO:0007669"/>
    <property type="project" value="TreeGrafter"/>
</dbReference>
<reference evidence="12" key="1">
    <citation type="submission" date="2020-06" db="EMBL/GenBank/DDBJ databases">
        <authorList>
            <consortium name="Plant Systems Biology data submission"/>
        </authorList>
    </citation>
    <scope>NUCLEOTIDE SEQUENCE</scope>
    <source>
        <strain evidence="12">D6</strain>
    </source>
</reference>
<feature type="transmembrane region" description="Helical" evidence="10">
    <location>
        <begin position="628"/>
        <end position="647"/>
    </location>
</feature>
<feature type="compositionally biased region" description="Polar residues" evidence="9">
    <location>
        <begin position="827"/>
        <end position="847"/>
    </location>
</feature>
<dbReference type="CDD" id="cd15047">
    <property type="entry name" value="7tmC_GABA-B-like"/>
    <property type="match status" value="1"/>
</dbReference>
<dbReference type="Proteomes" id="UP001153069">
    <property type="component" value="Unassembled WGS sequence"/>
</dbReference>
<evidence type="ECO:0000256" key="4">
    <source>
        <dbReference type="ARBA" id="ARBA00023040"/>
    </source>
</evidence>
<keyword evidence="4" id="KW-0297">G-protein coupled receptor</keyword>
<comment type="subcellular location">
    <subcellularLocation>
        <location evidence="1">Membrane</location>
        <topology evidence="1">Multi-pass membrane protein</topology>
    </subcellularLocation>
</comment>
<dbReference type="InterPro" id="IPR028082">
    <property type="entry name" value="Peripla_BP_I"/>
</dbReference>
<gene>
    <name evidence="12" type="ORF">SEMRO_618_G176190.1</name>
</gene>
<keyword evidence="5 10" id="KW-0472">Membrane</keyword>
<feature type="domain" description="G-protein coupled receptors family 3 profile" evidence="11">
    <location>
        <begin position="621"/>
        <end position="811"/>
    </location>
</feature>